<keyword evidence="2" id="KW-1185">Reference proteome</keyword>
<name>A0ACA9MBB9_9GLOM</name>
<gene>
    <name evidence="1" type="ORF">SCALOS_LOCUS6239</name>
</gene>
<organism evidence="1 2">
    <name type="scientific">Scutellospora calospora</name>
    <dbReference type="NCBI Taxonomy" id="85575"/>
    <lineage>
        <taxon>Eukaryota</taxon>
        <taxon>Fungi</taxon>
        <taxon>Fungi incertae sedis</taxon>
        <taxon>Mucoromycota</taxon>
        <taxon>Glomeromycotina</taxon>
        <taxon>Glomeromycetes</taxon>
        <taxon>Diversisporales</taxon>
        <taxon>Gigasporaceae</taxon>
        <taxon>Scutellospora</taxon>
    </lineage>
</organism>
<protein>
    <submittedName>
        <fullName evidence="1">10978_t:CDS:1</fullName>
    </submittedName>
</protein>
<sequence length="219" mass="24569">QRQAAIVSSIPGTTRDVIEISLNIGGYPIIIGDTAGLRQSNDLVEIEGIKRAKDRMLSTDIKICILSGIEVLKSLNSNEENSFEIINPLIKESIDKSTFLIINKCDLLNTSELTFLKKTISKIFPENYICYLSCIYGDGIKEFLDIFVNSLKQKYDNSATQVALITQSRHRNHLNDSQKDIVLAAEELRYATNALGRITGHIEVDEILDVIFERFCIGK</sequence>
<evidence type="ECO:0000313" key="1">
    <source>
        <dbReference type="EMBL" id="CAG8581936.1"/>
    </source>
</evidence>
<comment type="caution">
    <text evidence="1">The sequence shown here is derived from an EMBL/GenBank/DDBJ whole genome shotgun (WGS) entry which is preliminary data.</text>
</comment>
<dbReference type="Proteomes" id="UP000789860">
    <property type="component" value="Unassembled WGS sequence"/>
</dbReference>
<proteinExistence type="predicted"/>
<accession>A0ACA9MBB9</accession>
<evidence type="ECO:0000313" key="2">
    <source>
        <dbReference type="Proteomes" id="UP000789860"/>
    </source>
</evidence>
<feature type="non-terminal residue" evidence="1">
    <location>
        <position position="1"/>
    </location>
</feature>
<dbReference type="EMBL" id="CAJVPM010011531">
    <property type="protein sequence ID" value="CAG8581936.1"/>
    <property type="molecule type" value="Genomic_DNA"/>
</dbReference>
<reference evidence="1" key="1">
    <citation type="submission" date="2021-06" db="EMBL/GenBank/DDBJ databases">
        <authorList>
            <person name="Kallberg Y."/>
            <person name="Tangrot J."/>
            <person name="Rosling A."/>
        </authorList>
    </citation>
    <scope>NUCLEOTIDE SEQUENCE</scope>
    <source>
        <strain evidence="1">AU212A</strain>
    </source>
</reference>